<feature type="transmembrane region" description="Helical" evidence="1">
    <location>
        <begin position="12"/>
        <end position="32"/>
    </location>
</feature>
<protein>
    <submittedName>
        <fullName evidence="2">Uncharacterized protein</fullName>
    </submittedName>
</protein>
<proteinExistence type="predicted"/>
<gene>
    <name evidence="2" type="ORF">V8247_04140</name>
</gene>
<feature type="transmembrane region" description="Helical" evidence="1">
    <location>
        <begin position="98"/>
        <end position="116"/>
    </location>
</feature>
<keyword evidence="1" id="KW-0812">Transmembrane</keyword>
<feature type="transmembrane region" description="Helical" evidence="1">
    <location>
        <begin position="205"/>
        <end position="232"/>
    </location>
</feature>
<feature type="transmembrane region" description="Helical" evidence="1">
    <location>
        <begin position="181"/>
        <end position="199"/>
    </location>
</feature>
<feature type="transmembrane region" description="Helical" evidence="1">
    <location>
        <begin position="280"/>
        <end position="301"/>
    </location>
</feature>
<feature type="transmembrane region" description="Helical" evidence="1">
    <location>
        <begin position="68"/>
        <end position="86"/>
    </location>
</feature>
<dbReference type="EMBL" id="CP146612">
    <property type="protein sequence ID" value="WWX26167.1"/>
    <property type="molecule type" value="Genomic_DNA"/>
</dbReference>
<keyword evidence="1" id="KW-0472">Membrane</keyword>
<keyword evidence="1" id="KW-1133">Transmembrane helix</keyword>
<name>A0ABZ2J5H1_9CHLR</name>
<dbReference type="Proteomes" id="UP001375370">
    <property type="component" value="Chromosome"/>
</dbReference>
<reference evidence="2 3" key="1">
    <citation type="submission" date="2024-03" db="EMBL/GenBank/DDBJ databases">
        <title>A Dehalogenimonas Isolated from Estuarine Sediments Dihaloeliminates Chlorinated Alkanes.</title>
        <authorList>
            <person name="Yang Y."/>
            <person name="Wang H."/>
        </authorList>
    </citation>
    <scope>NUCLEOTIDE SEQUENCE [LARGE SCALE GENOMIC DNA]</scope>
    <source>
        <strain evidence="2 3">W</strain>
    </source>
</reference>
<organism evidence="2 3">
    <name type="scientific">Candidatus Dehalogenimonas loeffleri</name>
    <dbReference type="NCBI Taxonomy" id="3127115"/>
    <lineage>
        <taxon>Bacteria</taxon>
        <taxon>Bacillati</taxon>
        <taxon>Chloroflexota</taxon>
        <taxon>Dehalococcoidia</taxon>
        <taxon>Dehalococcoidales</taxon>
        <taxon>Dehalococcoidaceae</taxon>
        <taxon>Dehalogenimonas</taxon>
    </lineage>
</organism>
<evidence type="ECO:0000256" key="1">
    <source>
        <dbReference type="SAM" id="Phobius"/>
    </source>
</evidence>
<feature type="transmembrane region" description="Helical" evidence="1">
    <location>
        <begin position="38"/>
        <end position="56"/>
    </location>
</feature>
<evidence type="ECO:0000313" key="3">
    <source>
        <dbReference type="Proteomes" id="UP001375370"/>
    </source>
</evidence>
<keyword evidence="3" id="KW-1185">Reference proteome</keyword>
<dbReference type="RefSeq" id="WP_338739070.1">
    <property type="nucleotide sequence ID" value="NZ_CP146612.1"/>
</dbReference>
<accession>A0ABZ2J5H1</accession>
<sequence length="304" mass="34099">MKIDKQKLPIYISITLSLITFGAIFGFGAIALSIIYRIFFPVVFLLWISSFLLSLSWKELRGILSPNAINSAFIIYLGAIFISLSRFKTEIAEGSVDINMIGVGLALIAIALGLTAQFKENKEQVFEANNSTTILAPEVCQENDDTIDTQALMSIDVVLDEVRRRIDFQFEQIDGLVTKSGIALGIAGVIFTLLVTNILGQSDTIANLFLAKIALIPLLMSLSLSFIPIFIMKWDRPPDLNRLRDYYIVKDIGITKLNIIDKCLEAIDNNKKLIDKLFRLIKYSYVLLFFGFTLLAVWIGINVW</sequence>
<evidence type="ECO:0000313" key="2">
    <source>
        <dbReference type="EMBL" id="WWX26167.1"/>
    </source>
</evidence>